<comment type="caution">
    <text evidence="1">The sequence shown here is derived from an EMBL/GenBank/DDBJ whole genome shotgun (WGS) entry which is preliminary data.</text>
</comment>
<organism evidence="1 2">
    <name type="scientific">Arenibacter algicola</name>
    <dbReference type="NCBI Taxonomy" id="616991"/>
    <lineage>
        <taxon>Bacteria</taxon>
        <taxon>Pseudomonadati</taxon>
        <taxon>Bacteroidota</taxon>
        <taxon>Flavobacteriia</taxon>
        <taxon>Flavobacteriales</taxon>
        <taxon>Flavobacteriaceae</taxon>
        <taxon>Arenibacter</taxon>
    </lineage>
</organism>
<sequence length="43" mass="4928">MYFALIFRMEYESSKQVILALVRSLGIKQRSSSVSALVLNLQH</sequence>
<reference evidence="1 2" key="1">
    <citation type="submission" date="2019-06" db="EMBL/GenBank/DDBJ databases">
        <title>A large-scale integrated study on North Sea by COGITO (Coastal Microbe Genomic &amp; Taxonomic Observatory).</title>
        <authorList>
            <person name="Teeling H."/>
        </authorList>
    </citation>
    <scope>NUCLEOTIDE SEQUENCE [LARGE SCALE GENOMIC DNA]</scope>
    <source>
        <strain evidence="1 2">MAR_2009_79</strain>
    </source>
</reference>
<proteinExistence type="predicted"/>
<keyword evidence="2" id="KW-1185">Reference proteome</keyword>
<gene>
    <name evidence="1" type="ORF">GQ41_2142</name>
</gene>
<dbReference type="EMBL" id="VHIF01000001">
    <property type="protein sequence ID" value="TQO37533.1"/>
    <property type="molecule type" value="Genomic_DNA"/>
</dbReference>
<evidence type="ECO:0000313" key="1">
    <source>
        <dbReference type="EMBL" id="TQO37533.1"/>
    </source>
</evidence>
<accession>A0ABY3AAN5</accession>
<protein>
    <submittedName>
        <fullName evidence="1">Uncharacterized protein</fullName>
    </submittedName>
</protein>
<evidence type="ECO:0000313" key="2">
    <source>
        <dbReference type="Proteomes" id="UP000315363"/>
    </source>
</evidence>
<name>A0ABY3AAN5_9FLAO</name>
<dbReference type="Proteomes" id="UP000315363">
    <property type="component" value="Unassembled WGS sequence"/>
</dbReference>